<reference evidence="3 4" key="1">
    <citation type="submission" date="2018-10" db="EMBL/GenBank/DDBJ databases">
        <title>Genomic Encyclopedia of Type Strains, Phase IV (KMG-IV): sequencing the most valuable type-strain genomes for metagenomic binning, comparative biology and taxonomic classification.</title>
        <authorList>
            <person name="Goeker M."/>
        </authorList>
    </citation>
    <scope>NUCLEOTIDE SEQUENCE [LARGE SCALE GENOMIC DNA]</scope>
    <source>
        <strain evidence="3 4">DSM 25586</strain>
    </source>
</reference>
<evidence type="ECO:0000256" key="1">
    <source>
        <dbReference type="ARBA" id="ARBA00023002"/>
    </source>
</evidence>
<proteinExistence type="predicted"/>
<dbReference type="PRINTS" id="PR00368">
    <property type="entry name" value="FADPNR"/>
</dbReference>
<dbReference type="RefSeq" id="WP_120955046.1">
    <property type="nucleotide sequence ID" value="NZ_RBIR01000009.1"/>
</dbReference>
<accession>A0A495EA67</accession>
<dbReference type="InterPro" id="IPR023753">
    <property type="entry name" value="FAD/NAD-binding_dom"/>
</dbReference>
<dbReference type="InterPro" id="IPR051691">
    <property type="entry name" value="Metab_Enz_Cyan_OpOx_G3PDH"/>
</dbReference>
<dbReference type="EMBL" id="RBIR01000009">
    <property type="protein sequence ID" value="RKR13785.1"/>
    <property type="molecule type" value="Genomic_DNA"/>
</dbReference>
<dbReference type="PANTHER" id="PTHR42949:SF3">
    <property type="entry name" value="ANAEROBIC GLYCEROL-3-PHOSPHATE DEHYDROGENASE SUBUNIT B"/>
    <property type="match status" value="1"/>
</dbReference>
<sequence length="428" mass="45889">MTTNGSTATPPVLTPAVLTPTVLIIGGGPSGLRAAAELAPRVPGEVLVLERESTAGGIPRHSDHPGYGIRDMGTFMGGPKYAGILRDRALKAGARILTNATVTDWAGDRSVNVTMPEGRVRVDADVVVLATGARERPRTARLIPGDRGQGVYTTGQLQNIVHLKHGTVGKRAVIVGAELVSWSAAMTLQHVKCKTVLMTTEYPKPDAYRLFSGPGKFFFKTRVSTRTRVTRIIGKPQVQAVEIENIDTGQRRTVACDTVILTGDWIPDHELARAAGIDIDAASKAPVVDAALRTNRPGIFAIGNALHPVDTADVAALDGAAVADHVIAHLSGRRPSGTAISLKAEAPFRWVAPAILRQDDPAPPRRRLLLWTDTYVPFPTVVLHQNGRVIARKRLWWPAAPGRVFRVPSSILQHINWEAGPVTIGLAN</sequence>
<name>A0A495EA67_9MICC</name>
<keyword evidence="1" id="KW-0560">Oxidoreductase</keyword>
<dbReference type="InterPro" id="IPR036188">
    <property type="entry name" value="FAD/NAD-bd_sf"/>
</dbReference>
<dbReference type="AlphaFoldDB" id="A0A495EA67"/>
<comment type="caution">
    <text evidence="3">The sequence shown here is derived from an EMBL/GenBank/DDBJ whole genome shotgun (WGS) entry which is preliminary data.</text>
</comment>
<dbReference type="Pfam" id="PF07992">
    <property type="entry name" value="Pyr_redox_2"/>
    <property type="match status" value="1"/>
</dbReference>
<dbReference type="Gene3D" id="3.50.50.60">
    <property type="entry name" value="FAD/NAD(P)-binding domain"/>
    <property type="match status" value="2"/>
</dbReference>
<gene>
    <name evidence="3" type="ORF">C8D78_3447</name>
</gene>
<dbReference type="PRINTS" id="PR00469">
    <property type="entry name" value="PNDRDTASEII"/>
</dbReference>
<dbReference type="PANTHER" id="PTHR42949">
    <property type="entry name" value="ANAEROBIC GLYCEROL-3-PHOSPHATE DEHYDROGENASE SUBUNIT B"/>
    <property type="match status" value="1"/>
</dbReference>
<evidence type="ECO:0000313" key="3">
    <source>
        <dbReference type="EMBL" id="RKR13785.1"/>
    </source>
</evidence>
<evidence type="ECO:0000259" key="2">
    <source>
        <dbReference type="Pfam" id="PF07992"/>
    </source>
</evidence>
<organism evidence="3 4">
    <name type="scientific">Arthrobacter oryzae</name>
    <dbReference type="NCBI Taxonomy" id="409290"/>
    <lineage>
        <taxon>Bacteria</taxon>
        <taxon>Bacillati</taxon>
        <taxon>Actinomycetota</taxon>
        <taxon>Actinomycetes</taxon>
        <taxon>Micrococcales</taxon>
        <taxon>Micrococcaceae</taxon>
        <taxon>Arthrobacter</taxon>
    </lineage>
</organism>
<feature type="domain" description="FAD/NAD(P)-binding" evidence="2">
    <location>
        <begin position="21"/>
        <end position="316"/>
    </location>
</feature>
<protein>
    <submittedName>
        <fullName evidence="3">NADPH-dependent 2,4-dienoyl-CoA reductase/sulfur reductase-like enzyme</fullName>
    </submittedName>
</protein>
<dbReference type="SUPFAM" id="SSF51905">
    <property type="entry name" value="FAD/NAD(P)-binding domain"/>
    <property type="match status" value="1"/>
</dbReference>
<dbReference type="OrthoDB" id="9801699at2"/>
<dbReference type="GO" id="GO:0016491">
    <property type="term" value="F:oxidoreductase activity"/>
    <property type="evidence" value="ECO:0007669"/>
    <property type="project" value="UniProtKB-KW"/>
</dbReference>
<dbReference type="Proteomes" id="UP000276055">
    <property type="component" value="Unassembled WGS sequence"/>
</dbReference>
<evidence type="ECO:0000313" key="4">
    <source>
        <dbReference type="Proteomes" id="UP000276055"/>
    </source>
</evidence>